<feature type="transmembrane region" description="Helical" evidence="7">
    <location>
        <begin position="546"/>
        <end position="568"/>
    </location>
</feature>
<evidence type="ECO:0008006" key="10">
    <source>
        <dbReference type="Google" id="ProtNLM"/>
    </source>
</evidence>
<name>A0AA36IIU3_9DINO</name>
<evidence type="ECO:0000256" key="6">
    <source>
        <dbReference type="SAM" id="MobiDB-lite"/>
    </source>
</evidence>
<evidence type="ECO:0000256" key="4">
    <source>
        <dbReference type="ARBA" id="ARBA00022989"/>
    </source>
</evidence>
<dbReference type="Pfam" id="PF05832">
    <property type="entry name" value="DUF846"/>
    <property type="match status" value="1"/>
</dbReference>
<keyword evidence="9" id="KW-1185">Reference proteome</keyword>
<comment type="caution">
    <text evidence="8">The sequence shown here is derived from an EMBL/GenBank/DDBJ whole genome shotgun (WGS) entry which is preliminary data.</text>
</comment>
<dbReference type="GO" id="GO:0000139">
    <property type="term" value="C:Golgi membrane"/>
    <property type="evidence" value="ECO:0007669"/>
    <property type="project" value="TreeGrafter"/>
</dbReference>
<keyword evidence="4 7" id="KW-1133">Transmembrane helix</keyword>
<dbReference type="GO" id="GO:0016192">
    <property type="term" value="P:vesicle-mediated transport"/>
    <property type="evidence" value="ECO:0007669"/>
    <property type="project" value="TreeGrafter"/>
</dbReference>
<dbReference type="GO" id="GO:0009306">
    <property type="term" value="P:protein secretion"/>
    <property type="evidence" value="ECO:0007669"/>
    <property type="project" value="TreeGrafter"/>
</dbReference>
<evidence type="ECO:0000256" key="3">
    <source>
        <dbReference type="ARBA" id="ARBA00022692"/>
    </source>
</evidence>
<comment type="similarity">
    <text evidence="2">Belongs to the TVP23 family.</text>
</comment>
<dbReference type="InterPro" id="IPR008564">
    <property type="entry name" value="TVP23-like"/>
</dbReference>
<dbReference type="AlphaFoldDB" id="A0AA36IIU3"/>
<organism evidence="8 9">
    <name type="scientific">Effrenium voratum</name>
    <dbReference type="NCBI Taxonomy" id="2562239"/>
    <lineage>
        <taxon>Eukaryota</taxon>
        <taxon>Sar</taxon>
        <taxon>Alveolata</taxon>
        <taxon>Dinophyceae</taxon>
        <taxon>Suessiales</taxon>
        <taxon>Symbiodiniaceae</taxon>
        <taxon>Effrenium</taxon>
    </lineage>
</organism>
<reference evidence="8" key="1">
    <citation type="submission" date="2023-08" db="EMBL/GenBank/DDBJ databases">
        <authorList>
            <person name="Chen Y."/>
            <person name="Shah S."/>
            <person name="Dougan E. K."/>
            <person name="Thang M."/>
            <person name="Chan C."/>
        </authorList>
    </citation>
    <scope>NUCLEOTIDE SEQUENCE</scope>
</reference>
<keyword evidence="3 7" id="KW-0812">Transmembrane</keyword>
<evidence type="ECO:0000313" key="8">
    <source>
        <dbReference type="EMBL" id="CAJ1387541.1"/>
    </source>
</evidence>
<feature type="transmembrane region" description="Helical" evidence="7">
    <location>
        <begin position="664"/>
        <end position="683"/>
    </location>
</feature>
<protein>
    <recommendedName>
        <fullName evidence="10">Golgi apparatus membrane protein TVP23 homolog</fullName>
    </recommendedName>
</protein>
<evidence type="ECO:0000256" key="2">
    <source>
        <dbReference type="ARBA" id="ARBA00005467"/>
    </source>
</evidence>
<evidence type="ECO:0000313" key="9">
    <source>
        <dbReference type="Proteomes" id="UP001178507"/>
    </source>
</evidence>
<accession>A0AA36IIU3</accession>
<dbReference type="PANTHER" id="PTHR13019">
    <property type="entry name" value="GOLGI APPARATUS MEMBRANE PROTEIN TVP23"/>
    <property type="match status" value="1"/>
</dbReference>
<comment type="subcellular location">
    <subcellularLocation>
        <location evidence="1">Membrane</location>
        <topology evidence="1">Multi-pass membrane protein</topology>
    </subcellularLocation>
</comment>
<dbReference type="PANTHER" id="PTHR13019:SF7">
    <property type="entry name" value="GOLGI APPARATUS MEMBRANE PROTEIN TVP23"/>
    <property type="match status" value="1"/>
</dbReference>
<evidence type="ECO:0000256" key="5">
    <source>
        <dbReference type="ARBA" id="ARBA00023136"/>
    </source>
</evidence>
<proteinExistence type="inferred from homology"/>
<evidence type="ECO:0000256" key="7">
    <source>
        <dbReference type="SAM" id="Phobius"/>
    </source>
</evidence>
<feature type="region of interest" description="Disordered" evidence="6">
    <location>
        <begin position="504"/>
        <end position="532"/>
    </location>
</feature>
<gene>
    <name evidence="8" type="ORF">EVOR1521_LOCUS13599</name>
</gene>
<keyword evidence="5 7" id="KW-0472">Membrane</keyword>
<dbReference type="EMBL" id="CAUJNA010001535">
    <property type="protein sequence ID" value="CAJ1387541.1"/>
    <property type="molecule type" value="Genomic_DNA"/>
</dbReference>
<evidence type="ECO:0000256" key="1">
    <source>
        <dbReference type="ARBA" id="ARBA00004141"/>
    </source>
</evidence>
<dbReference type="Proteomes" id="UP001178507">
    <property type="component" value="Unassembled WGS sequence"/>
</dbReference>
<feature type="transmembrane region" description="Helical" evidence="7">
    <location>
        <begin position="637"/>
        <end position="658"/>
    </location>
</feature>
<feature type="transmembrane region" description="Helical" evidence="7">
    <location>
        <begin position="574"/>
        <end position="592"/>
    </location>
</feature>
<sequence length="712" mass="79608">MGSPGFNVSRELLLAIRQANSQRVEFLVEGFTSALREARLRKGSAKFEGSLWDLACAVQRLAQQPLGAAQFWEEVAEVVKSNEAEMQPRELALFCHSLRGQRNPALAPLLLRRAAALREDLTARDLQMILQGLEGLRRESTDALNPKLLESLARRLSQLRLDPDQPWQAANMLHAFARLRHVNDSELCRKIFDFAQEGLGAWGPKELAVLCDACAELRQGARRSLAQETWQSLALRGAEVCVLAGPKELADLARGFMRAGVPRELVAPFFEALEDRLTSPAFCEHLSAWDLCFLAKALAHQRCPVRPERPQREPHREMRPYTSWPLEEYVGRRVRDFSQMDLCSTLNAAMRLRRGPELLQLWRRLDVGALSPPQVALLFSAAAAADAFGDADAGGARPAFGMLRKILPQCRALSSLYTPWQLAYISQALEVLGDEHGLGLWPTPGHGLEVVEPLCARAQEVVADEEKRRLICESLRKSRIQGLFLRFSFDKYCQGLVSTMPAEPPSFDSVSMSPGPGPGMEMSRSSEGPARASNSQNRLVQYLQTAAHPMTCVFHAAFKLVVLLVYIYGRYVDGSYVSTFILCTIFAALDFWTVKNISGRLLVGLRWWNLVKDDGSSEWVFESNPDEGNLNATDRNVFWGVTYVWPVLWGVFLFMNILNFSLDWVLLNVMMVVFAGTNLAGYWKCSTDAKKRAQQWVESQGMRAVAGAMGFA</sequence>